<dbReference type="AlphaFoldDB" id="A0A2H0FDY4"/>
<dbReference type="Pfam" id="PF04019">
    <property type="entry name" value="DUF359"/>
    <property type="match status" value="1"/>
</dbReference>
<keyword evidence="2" id="KW-0342">GTP-binding</keyword>
<dbReference type="PANTHER" id="PTHR40732:SF1">
    <property type="entry name" value="GTP-DEPENDENT DEPHOSPHO-COA KINASE"/>
    <property type="match status" value="1"/>
</dbReference>
<evidence type="ECO:0000256" key="2">
    <source>
        <dbReference type="ARBA" id="ARBA00023134"/>
    </source>
</evidence>
<dbReference type="GO" id="GO:0005525">
    <property type="term" value="F:GTP binding"/>
    <property type="evidence" value="ECO:0007669"/>
    <property type="project" value="UniProtKB-KW"/>
</dbReference>
<evidence type="ECO:0000256" key="1">
    <source>
        <dbReference type="ARBA" id="ARBA00022741"/>
    </source>
</evidence>
<sequence length="183" mass="21108">MKTYFLPNELKKKLRKIWGIPFFNGRRKITRKFKKFIQEKKFKKIITVGDYCSLTLPSDVKIFDGKIKRKKINPALCLKLSSKLNRRICKVFSLTPAKCGALSCRNLPGTIQREVWPVIKKAIKNKESVFIDGEEDLLVIPCVLLAEKNTAVIYGFPGKGICLVEVSPEEKKRFKELLQKFKT</sequence>
<dbReference type="GO" id="GO:0015937">
    <property type="term" value="P:coenzyme A biosynthetic process"/>
    <property type="evidence" value="ECO:0007669"/>
    <property type="project" value="InterPro"/>
</dbReference>
<dbReference type="GO" id="GO:0016301">
    <property type="term" value="F:kinase activity"/>
    <property type="evidence" value="ECO:0007669"/>
    <property type="project" value="InterPro"/>
</dbReference>
<comment type="caution">
    <text evidence="3">The sequence shown here is derived from an EMBL/GenBank/DDBJ whole genome shotgun (WGS) entry which is preliminary data.</text>
</comment>
<name>A0A2H0FDY4_9BACT</name>
<gene>
    <name evidence="3" type="ORF">COW72_03165</name>
</gene>
<reference evidence="3 4" key="1">
    <citation type="submission" date="2017-09" db="EMBL/GenBank/DDBJ databases">
        <title>Depth-based differentiation of microbial function through sediment-hosted aquifers and enrichment of novel symbionts in the deep terrestrial subsurface.</title>
        <authorList>
            <person name="Probst A.J."/>
            <person name="Ladd B."/>
            <person name="Jarett J.K."/>
            <person name="Geller-Mcgrath D.E."/>
            <person name="Sieber C.M."/>
            <person name="Emerson J.B."/>
            <person name="Anantharaman K."/>
            <person name="Thomas B.C."/>
            <person name="Malmstrom R."/>
            <person name="Stieglmeier M."/>
            <person name="Klingl A."/>
            <person name="Woyke T."/>
            <person name="Ryan C.M."/>
            <person name="Banfield J.F."/>
        </authorList>
    </citation>
    <scope>NUCLEOTIDE SEQUENCE [LARGE SCALE GENOMIC DNA]</scope>
    <source>
        <strain evidence="3">CG18_big_fil_WC_8_21_14_2_50_37_10</strain>
    </source>
</reference>
<keyword evidence="1" id="KW-0547">Nucleotide-binding</keyword>
<accession>A0A2H0FDY4</accession>
<proteinExistence type="inferred from homology"/>
<dbReference type="InterPro" id="IPR007164">
    <property type="entry name" value="GTP-dep_dephospho-CoA_kin"/>
</dbReference>
<evidence type="ECO:0000313" key="3">
    <source>
        <dbReference type="EMBL" id="PIQ04904.1"/>
    </source>
</evidence>
<dbReference type="PANTHER" id="PTHR40732">
    <property type="entry name" value="UPF0218 PROTEIN TK1697"/>
    <property type="match status" value="1"/>
</dbReference>
<evidence type="ECO:0000313" key="4">
    <source>
        <dbReference type="Proteomes" id="UP000230778"/>
    </source>
</evidence>
<dbReference type="EMBL" id="PCUC01000167">
    <property type="protein sequence ID" value="PIQ04904.1"/>
    <property type="molecule type" value="Genomic_DNA"/>
</dbReference>
<evidence type="ECO:0008006" key="5">
    <source>
        <dbReference type="Google" id="ProtNLM"/>
    </source>
</evidence>
<dbReference type="HAMAP" id="MF_00590">
    <property type="entry name" value="Dephospho_CoA_kinase_GTP_dep"/>
    <property type="match status" value="1"/>
</dbReference>
<protein>
    <recommendedName>
        <fullName evidence="5">Dephospho-coenzyme A kinase</fullName>
    </recommendedName>
</protein>
<dbReference type="Proteomes" id="UP000230778">
    <property type="component" value="Unassembled WGS sequence"/>
</dbReference>
<organism evidence="3 4">
    <name type="scientific">Candidatus Nealsonbacteria bacterium CG18_big_fil_WC_8_21_14_2_50_37_10</name>
    <dbReference type="NCBI Taxonomy" id="1974717"/>
    <lineage>
        <taxon>Bacteria</taxon>
        <taxon>Candidatus Nealsoniibacteriota</taxon>
    </lineage>
</organism>